<gene>
    <name evidence="1" type="ORF">EER27_08950</name>
</gene>
<dbReference type="InterPro" id="IPR029068">
    <property type="entry name" value="Glyas_Bleomycin-R_OHBP_Dase"/>
</dbReference>
<dbReference type="Proteomes" id="UP000267049">
    <property type="component" value="Unassembled WGS sequence"/>
</dbReference>
<dbReference type="OrthoDB" id="674527at2"/>
<keyword evidence="2" id="KW-1185">Reference proteome</keyword>
<dbReference type="EMBL" id="RIBS01000003">
    <property type="protein sequence ID" value="RNF84485.1"/>
    <property type="molecule type" value="Genomic_DNA"/>
</dbReference>
<evidence type="ECO:0008006" key="3">
    <source>
        <dbReference type="Google" id="ProtNLM"/>
    </source>
</evidence>
<accession>A0A3M8SUW1</accession>
<comment type="caution">
    <text evidence="1">The sequence shown here is derived from an EMBL/GenBank/DDBJ whole genome shotgun (WGS) entry which is preliminary data.</text>
</comment>
<sequence length="137" mass="15378">MIDLQASDIRTLIPSQDFGMAKDFYSALGCELEWSDENIALFALADRRFYLQRYYAKDWAENCMLHVSVQDAVDCFNRIKELVDSGSFPGARVAPPKEEPYGALVTYVWDPSGVLLHLAQWAGPNSSFKPKPLRGSA</sequence>
<dbReference type="AlphaFoldDB" id="A0A3M8SUW1"/>
<evidence type="ECO:0000313" key="2">
    <source>
        <dbReference type="Proteomes" id="UP000267049"/>
    </source>
</evidence>
<dbReference type="RefSeq" id="WP_123087671.1">
    <property type="nucleotide sequence ID" value="NZ_RIBS01000003.1"/>
</dbReference>
<organism evidence="1 2">
    <name type="scientific">Montanilutibacter psychrotolerans</name>
    <dbReference type="NCBI Taxonomy" id="1327343"/>
    <lineage>
        <taxon>Bacteria</taxon>
        <taxon>Pseudomonadati</taxon>
        <taxon>Pseudomonadota</taxon>
        <taxon>Gammaproteobacteria</taxon>
        <taxon>Lysobacterales</taxon>
        <taxon>Lysobacteraceae</taxon>
        <taxon>Montanilutibacter</taxon>
    </lineage>
</organism>
<name>A0A3M8SUW1_9GAMM</name>
<reference evidence="1 2" key="1">
    <citation type="submission" date="2018-11" db="EMBL/GenBank/DDBJ databases">
        <title>Lysobacter cryohumiis sp. nov., isolated from soil in the Tianshan Mountains, Xinjiang, China.</title>
        <authorList>
            <person name="Luo Y."/>
            <person name="Sheng H."/>
        </authorList>
    </citation>
    <scope>NUCLEOTIDE SEQUENCE [LARGE SCALE GENOMIC DNA]</scope>
    <source>
        <strain evidence="1 2">ZS60</strain>
    </source>
</reference>
<protein>
    <recommendedName>
        <fullName evidence="3">Glyoxalase</fullName>
    </recommendedName>
</protein>
<proteinExistence type="predicted"/>
<dbReference type="SUPFAM" id="SSF54593">
    <property type="entry name" value="Glyoxalase/Bleomycin resistance protein/Dihydroxybiphenyl dioxygenase"/>
    <property type="match status" value="1"/>
</dbReference>
<dbReference type="Gene3D" id="3.10.180.10">
    <property type="entry name" value="2,3-Dihydroxybiphenyl 1,2-Dioxygenase, domain 1"/>
    <property type="match status" value="1"/>
</dbReference>
<evidence type="ECO:0000313" key="1">
    <source>
        <dbReference type="EMBL" id="RNF84485.1"/>
    </source>
</evidence>